<comment type="caution">
    <text evidence="2">The sequence shown here is derived from an EMBL/GenBank/DDBJ whole genome shotgun (WGS) entry which is preliminary data.</text>
</comment>
<dbReference type="Proteomes" id="UP000324222">
    <property type="component" value="Unassembled WGS sequence"/>
</dbReference>
<keyword evidence="3" id="KW-1185">Reference proteome</keyword>
<reference evidence="2 3" key="1">
    <citation type="submission" date="2019-05" db="EMBL/GenBank/DDBJ databases">
        <title>Another draft genome of Portunus trituberculatus and its Hox gene families provides insights of decapod evolution.</title>
        <authorList>
            <person name="Jeong J.-H."/>
            <person name="Song I."/>
            <person name="Kim S."/>
            <person name="Choi T."/>
            <person name="Kim D."/>
            <person name="Ryu S."/>
            <person name="Kim W."/>
        </authorList>
    </citation>
    <scope>NUCLEOTIDE SEQUENCE [LARGE SCALE GENOMIC DNA]</scope>
    <source>
        <tissue evidence="2">Muscle</tissue>
    </source>
</reference>
<name>A0A5B7D942_PORTR</name>
<evidence type="ECO:0000313" key="2">
    <source>
        <dbReference type="EMBL" id="MPC17821.1"/>
    </source>
</evidence>
<sequence>MLSRTPYTTPPTHTPHTHHHHHHTGFTQSGHFRVVSPLNARHYTSTTTTHPDHPVTTTTTTRLTHHHYTLSLHYQALRRLTTHTHLTPTLNNT</sequence>
<protein>
    <submittedName>
        <fullName evidence="2">Uncharacterized protein</fullName>
    </submittedName>
</protein>
<feature type="region of interest" description="Disordered" evidence="1">
    <location>
        <begin position="1"/>
        <end position="28"/>
    </location>
</feature>
<organism evidence="2 3">
    <name type="scientific">Portunus trituberculatus</name>
    <name type="common">Swimming crab</name>
    <name type="synonym">Neptunus trituberculatus</name>
    <dbReference type="NCBI Taxonomy" id="210409"/>
    <lineage>
        <taxon>Eukaryota</taxon>
        <taxon>Metazoa</taxon>
        <taxon>Ecdysozoa</taxon>
        <taxon>Arthropoda</taxon>
        <taxon>Crustacea</taxon>
        <taxon>Multicrustacea</taxon>
        <taxon>Malacostraca</taxon>
        <taxon>Eumalacostraca</taxon>
        <taxon>Eucarida</taxon>
        <taxon>Decapoda</taxon>
        <taxon>Pleocyemata</taxon>
        <taxon>Brachyura</taxon>
        <taxon>Eubrachyura</taxon>
        <taxon>Portunoidea</taxon>
        <taxon>Portunidae</taxon>
        <taxon>Portuninae</taxon>
        <taxon>Portunus</taxon>
    </lineage>
</organism>
<evidence type="ECO:0000313" key="3">
    <source>
        <dbReference type="Proteomes" id="UP000324222"/>
    </source>
</evidence>
<accession>A0A5B7D942</accession>
<evidence type="ECO:0000256" key="1">
    <source>
        <dbReference type="SAM" id="MobiDB-lite"/>
    </source>
</evidence>
<dbReference type="AlphaFoldDB" id="A0A5B7D942"/>
<gene>
    <name evidence="2" type="ORF">E2C01_010688</name>
</gene>
<dbReference type="EMBL" id="VSRR010000624">
    <property type="protein sequence ID" value="MPC17821.1"/>
    <property type="molecule type" value="Genomic_DNA"/>
</dbReference>
<feature type="compositionally biased region" description="Basic residues" evidence="1">
    <location>
        <begin position="15"/>
        <end position="24"/>
    </location>
</feature>
<proteinExistence type="predicted"/>